<feature type="transmembrane region" description="Helical" evidence="1">
    <location>
        <begin position="142"/>
        <end position="163"/>
    </location>
</feature>
<keyword evidence="1" id="KW-0472">Membrane</keyword>
<protein>
    <submittedName>
        <fullName evidence="2">TraX family protein</fullName>
    </submittedName>
</protein>
<sequence>MKKEKTMNGTLLKVIALVAMTLDHIGMILYPGVNEFRVVGRLAYPIFAYMIAEGFRYTRYRWRYFSIIWVIGLVCSVIDYIARGSLYQSIFITFAISILYMLGSSYVKDQYKHMTRYQHVLWALICIVVLGLTAYICYGKPIPGFIIDYGFWGIVTPVIIYLANTKTAKFIALTVGLRILSFELGPNQIYALWALPLLALYNGERGPGFKLFFYVYYPLHLGVLYMIKQIYW</sequence>
<feature type="transmembrane region" description="Helical" evidence="1">
    <location>
        <begin position="64"/>
        <end position="82"/>
    </location>
</feature>
<feature type="transmembrane region" description="Helical" evidence="1">
    <location>
        <begin position="170"/>
        <end position="191"/>
    </location>
</feature>
<feature type="transmembrane region" description="Helical" evidence="1">
    <location>
        <begin position="88"/>
        <end position="107"/>
    </location>
</feature>
<name>A0ABU3Z8V0_9FIRM</name>
<feature type="transmembrane region" description="Helical" evidence="1">
    <location>
        <begin position="12"/>
        <end position="30"/>
    </location>
</feature>
<dbReference type="RefSeq" id="WP_295187763.1">
    <property type="nucleotide sequence ID" value="NZ_JAWJZA010000003.1"/>
</dbReference>
<dbReference type="Proteomes" id="UP001272515">
    <property type="component" value="Unassembled WGS sequence"/>
</dbReference>
<reference evidence="2 3" key="1">
    <citation type="submission" date="2023-10" db="EMBL/GenBank/DDBJ databases">
        <title>Veillonella sp. nov., isolated from a pig farm feces dump.</title>
        <authorList>
            <person name="Chang Y.-H."/>
        </authorList>
    </citation>
    <scope>NUCLEOTIDE SEQUENCE [LARGE SCALE GENOMIC DNA]</scope>
    <source>
        <strain evidence="2 3">YH-vei2233</strain>
    </source>
</reference>
<feature type="transmembrane region" description="Helical" evidence="1">
    <location>
        <begin position="119"/>
        <end position="136"/>
    </location>
</feature>
<evidence type="ECO:0000313" key="2">
    <source>
        <dbReference type="EMBL" id="MDV5088343.1"/>
    </source>
</evidence>
<comment type="caution">
    <text evidence="2">The sequence shown here is derived from an EMBL/GenBank/DDBJ whole genome shotgun (WGS) entry which is preliminary data.</text>
</comment>
<evidence type="ECO:0000313" key="3">
    <source>
        <dbReference type="Proteomes" id="UP001272515"/>
    </source>
</evidence>
<feature type="transmembrane region" description="Helical" evidence="1">
    <location>
        <begin position="211"/>
        <end position="227"/>
    </location>
</feature>
<keyword evidence="1" id="KW-0812">Transmembrane</keyword>
<keyword evidence="3" id="KW-1185">Reference proteome</keyword>
<gene>
    <name evidence="2" type="ORF">RVY80_05715</name>
</gene>
<organism evidence="2 3">
    <name type="scientific">Veillonella absiana</name>
    <dbReference type="NCBI Taxonomy" id="3079305"/>
    <lineage>
        <taxon>Bacteria</taxon>
        <taxon>Bacillati</taxon>
        <taxon>Bacillota</taxon>
        <taxon>Negativicutes</taxon>
        <taxon>Veillonellales</taxon>
        <taxon>Veillonellaceae</taxon>
        <taxon>Veillonella</taxon>
    </lineage>
</organism>
<dbReference type="Pfam" id="PF05857">
    <property type="entry name" value="TraX"/>
    <property type="match status" value="1"/>
</dbReference>
<dbReference type="InterPro" id="IPR008875">
    <property type="entry name" value="TraX"/>
</dbReference>
<keyword evidence="1" id="KW-1133">Transmembrane helix</keyword>
<dbReference type="EMBL" id="JAWJZB010000006">
    <property type="protein sequence ID" value="MDV5088343.1"/>
    <property type="molecule type" value="Genomic_DNA"/>
</dbReference>
<feature type="transmembrane region" description="Helical" evidence="1">
    <location>
        <begin position="36"/>
        <end position="52"/>
    </location>
</feature>
<accession>A0ABU3Z8V0</accession>
<proteinExistence type="predicted"/>
<evidence type="ECO:0000256" key="1">
    <source>
        <dbReference type="SAM" id="Phobius"/>
    </source>
</evidence>